<feature type="compositionally biased region" description="Low complexity" evidence="5">
    <location>
        <begin position="219"/>
        <end position="229"/>
    </location>
</feature>
<gene>
    <name evidence="7" type="ORF">PISMIDRAFT_261897</name>
</gene>
<dbReference type="SMART" id="SM00028">
    <property type="entry name" value="TPR"/>
    <property type="match status" value="2"/>
</dbReference>
<dbReference type="Pfam" id="PF13414">
    <property type="entry name" value="TPR_11"/>
    <property type="match status" value="1"/>
</dbReference>
<dbReference type="InterPro" id="IPR019734">
    <property type="entry name" value="TPR_rpt"/>
</dbReference>
<dbReference type="GO" id="GO:0006620">
    <property type="term" value="P:post-translational protein targeting to endoplasmic reticulum membrane"/>
    <property type="evidence" value="ECO:0007669"/>
    <property type="project" value="TreeGrafter"/>
</dbReference>
<dbReference type="GO" id="GO:0060090">
    <property type="term" value="F:molecular adaptor activity"/>
    <property type="evidence" value="ECO:0007669"/>
    <property type="project" value="TreeGrafter"/>
</dbReference>
<feature type="region of interest" description="Disordered" evidence="5">
    <location>
        <begin position="199"/>
        <end position="245"/>
    </location>
</feature>
<dbReference type="OrthoDB" id="2335338at2759"/>
<dbReference type="AlphaFoldDB" id="A0A0C9ZWH9"/>
<reference evidence="7 8" key="1">
    <citation type="submission" date="2014-04" db="EMBL/GenBank/DDBJ databases">
        <authorList>
            <consortium name="DOE Joint Genome Institute"/>
            <person name="Kuo A."/>
            <person name="Kohler A."/>
            <person name="Costa M.D."/>
            <person name="Nagy L.G."/>
            <person name="Floudas D."/>
            <person name="Copeland A."/>
            <person name="Barry K.W."/>
            <person name="Cichocki N."/>
            <person name="Veneault-Fourrey C."/>
            <person name="LaButti K."/>
            <person name="Lindquist E.A."/>
            <person name="Lipzen A."/>
            <person name="Lundell T."/>
            <person name="Morin E."/>
            <person name="Murat C."/>
            <person name="Sun H."/>
            <person name="Tunlid A."/>
            <person name="Henrissat B."/>
            <person name="Grigoriev I.V."/>
            <person name="Hibbett D.S."/>
            <person name="Martin F."/>
            <person name="Nordberg H.P."/>
            <person name="Cantor M.N."/>
            <person name="Hua S.X."/>
        </authorList>
    </citation>
    <scope>NUCLEOTIDE SEQUENCE [LARGE SCALE GENOMIC DNA]</scope>
    <source>
        <strain evidence="7 8">441</strain>
    </source>
</reference>
<accession>A0A0C9ZWH9</accession>
<dbReference type="GO" id="GO:0016020">
    <property type="term" value="C:membrane"/>
    <property type="evidence" value="ECO:0007669"/>
    <property type="project" value="TreeGrafter"/>
</dbReference>
<evidence type="ECO:0000313" key="7">
    <source>
        <dbReference type="EMBL" id="KIK26557.1"/>
    </source>
</evidence>
<dbReference type="GO" id="GO:0072380">
    <property type="term" value="C:TRC complex"/>
    <property type="evidence" value="ECO:0007669"/>
    <property type="project" value="TreeGrafter"/>
</dbReference>
<dbReference type="Gene3D" id="1.20.5.420">
    <property type="entry name" value="Immunoglobulin FC, subunit C"/>
    <property type="match status" value="1"/>
</dbReference>
<dbReference type="EMBL" id="KN833701">
    <property type="protein sequence ID" value="KIK26557.1"/>
    <property type="molecule type" value="Genomic_DNA"/>
</dbReference>
<feature type="repeat" description="TPR" evidence="4">
    <location>
        <begin position="105"/>
        <end position="138"/>
    </location>
</feature>
<comment type="similarity">
    <text evidence="1">Belongs to the SGT family.</text>
</comment>
<dbReference type="InterPro" id="IPR011990">
    <property type="entry name" value="TPR-like_helical_dom_sf"/>
</dbReference>
<keyword evidence="2" id="KW-0677">Repeat</keyword>
<evidence type="ECO:0000259" key="6">
    <source>
        <dbReference type="Pfam" id="PF16546"/>
    </source>
</evidence>
<keyword evidence="3 4" id="KW-0802">TPR repeat</keyword>
<proteinExistence type="inferred from homology"/>
<dbReference type="Pfam" id="PF16546">
    <property type="entry name" value="SGTA_dimer"/>
    <property type="match status" value="1"/>
</dbReference>
<dbReference type="STRING" id="765257.A0A0C9ZWH9"/>
<dbReference type="PANTHER" id="PTHR45831:SF2">
    <property type="entry name" value="LD24721P"/>
    <property type="match status" value="1"/>
</dbReference>
<evidence type="ECO:0000256" key="2">
    <source>
        <dbReference type="ARBA" id="ARBA00022737"/>
    </source>
</evidence>
<dbReference type="PROSITE" id="PS50293">
    <property type="entry name" value="TPR_REGION"/>
    <property type="match status" value="1"/>
</dbReference>
<dbReference type="Proteomes" id="UP000054018">
    <property type="component" value="Unassembled WGS sequence"/>
</dbReference>
<feature type="compositionally biased region" description="Basic and acidic residues" evidence="5">
    <location>
        <begin position="100"/>
        <end position="109"/>
    </location>
</feature>
<keyword evidence="8" id="KW-1185">Reference proteome</keyword>
<feature type="region of interest" description="Disordered" evidence="5">
    <location>
        <begin position="78"/>
        <end position="115"/>
    </location>
</feature>
<dbReference type="SUPFAM" id="SSF48452">
    <property type="entry name" value="TPR-like"/>
    <property type="match status" value="1"/>
</dbReference>
<protein>
    <recommendedName>
        <fullName evidence="6">SGTA homodimerisation domain-containing protein</fullName>
    </recommendedName>
</protein>
<organism evidence="7 8">
    <name type="scientific">Pisolithus microcarpus 441</name>
    <dbReference type="NCBI Taxonomy" id="765257"/>
    <lineage>
        <taxon>Eukaryota</taxon>
        <taxon>Fungi</taxon>
        <taxon>Dikarya</taxon>
        <taxon>Basidiomycota</taxon>
        <taxon>Agaricomycotina</taxon>
        <taxon>Agaricomycetes</taxon>
        <taxon>Agaricomycetidae</taxon>
        <taxon>Boletales</taxon>
        <taxon>Sclerodermatineae</taxon>
        <taxon>Pisolithaceae</taxon>
        <taxon>Pisolithus</taxon>
    </lineage>
</organism>
<name>A0A0C9ZWH9_9AGAM</name>
<reference evidence="8" key="2">
    <citation type="submission" date="2015-01" db="EMBL/GenBank/DDBJ databases">
        <title>Evolutionary Origins and Diversification of the Mycorrhizal Mutualists.</title>
        <authorList>
            <consortium name="DOE Joint Genome Institute"/>
            <consortium name="Mycorrhizal Genomics Consortium"/>
            <person name="Kohler A."/>
            <person name="Kuo A."/>
            <person name="Nagy L.G."/>
            <person name="Floudas D."/>
            <person name="Copeland A."/>
            <person name="Barry K.W."/>
            <person name="Cichocki N."/>
            <person name="Veneault-Fourrey C."/>
            <person name="LaButti K."/>
            <person name="Lindquist E.A."/>
            <person name="Lipzen A."/>
            <person name="Lundell T."/>
            <person name="Morin E."/>
            <person name="Murat C."/>
            <person name="Riley R."/>
            <person name="Ohm R."/>
            <person name="Sun H."/>
            <person name="Tunlid A."/>
            <person name="Henrissat B."/>
            <person name="Grigoriev I.V."/>
            <person name="Hibbett D.S."/>
            <person name="Martin F."/>
        </authorList>
    </citation>
    <scope>NUCLEOTIDE SEQUENCE [LARGE SCALE GENOMIC DNA]</scope>
    <source>
        <strain evidence="8">441</strain>
    </source>
</reference>
<evidence type="ECO:0000256" key="3">
    <source>
        <dbReference type="ARBA" id="ARBA00022803"/>
    </source>
</evidence>
<dbReference type="Gene3D" id="1.25.40.10">
    <property type="entry name" value="Tetratricopeptide repeat domain"/>
    <property type="match status" value="2"/>
</dbReference>
<feature type="domain" description="SGTA homodimerisation" evidence="6">
    <location>
        <begin position="5"/>
        <end position="70"/>
    </location>
</feature>
<feature type="compositionally biased region" description="Low complexity" evidence="5">
    <location>
        <begin position="79"/>
        <end position="98"/>
    </location>
</feature>
<evidence type="ECO:0000313" key="8">
    <source>
        <dbReference type="Proteomes" id="UP000054018"/>
    </source>
</evidence>
<dbReference type="Pfam" id="PF00515">
    <property type="entry name" value="TPR_1"/>
    <property type="match status" value="1"/>
</dbReference>
<dbReference type="PROSITE" id="PS50005">
    <property type="entry name" value="TPR"/>
    <property type="match status" value="2"/>
</dbReference>
<dbReference type="InterPro" id="IPR047150">
    <property type="entry name" value="SGT"/>
</dbReference>
<sequence>MADRKQQLVLSIIDFLNKSIEDGTIKQDDREGLEVAIQCIGEAFGVDPSDDGQREQLSIKPATLQSIFEVFLKTRDKVTPSTAGPSSGPSTTKSSPLSAETRKQAEAHKSKGNAHMSTKNYAAAIDSYTSAIALDPSNPVFYSNRAAAHSIDPNFVKAYSRLGHAHYTLGNYRAAADAFQKGTELDPTNENLKSGLKSALERVSDDDSPPPLIPEDQLRPSSPSSASTRGAGGRTSTGGLPNMAGLADMFRSMGGAGGAGGAGPGGGMPDLASMMNNPMMMQMAQQLMANGGLEQMMSNPAVANMMNRVQNGGGLPSMEELMSDPTMRNLASQFGAGSGGTR</sequence>
<feature type="repeat" description="TPR" evidence="4">
    <location>
        <begin position="156"/>
        <end position="189"/>
    </location>
</feature>
<dbReference type="HOGENOM" id="CLU_044224_1_1_1"/>
<dbReference type="PANTHER" id="PTHR45831">
    <property type="entry name" value="LD24721P"/>
    <property type="match status" value="1"/>
</dbReference>
<evidence type="ECO:0000256" key="4">
    <source>
        <dbReference type="PROSITE-ProRule" id="PRU00339"/>
    </source>
</evidence>
<evidence type="ECO:0000256" key="5">
    <source>
        <dbReference type="SAM" id="MobiDB-lite"/>
    </source>
</evidence>
<dbReference type="InterPro" id="IPR032374">
    <property type="entry name" value="SGTA_dimer"/>
</dbReference>
<evidence type="ECO:0000256" key="1">
    <source>
        <dbReference type="ARBA" id="ARBA00008175"/>
    </source>
</evidence>
<dbReference type="FunFam" id="1.20.5.420:FF:000005">
    <property type="entry name" value="Hsc70 cochaperone (SGT), putative"/>
    <property type="match status" value="1"/>
</dbReference>